<evidence type="ECO:0000313" key="1">
    <source>
        <dbReference type="EMBL" id="RMZ98155.1"/>
    </source>
</evidence>
<gene>
    <name evidence="1" type="ORF">BpHYR1_046239</name>
</gene>
<comment type="caution">
    <text evidence="1">The sequence shown here is derived from an EMBL/GenBank/DDBJ whole genome shotgun (WGS) entry which is preliminary data.</text>
</comment>
<dbReference type="AlphaFoldDB" id="A0A3M7PGB3"/>
<dbReference type="EMBL" id="REGN01010944">
    <property type="protein sequence ID" value="RMZ98155.1"/>
    <property type="molecule type" value="Genomic_DNA"/>
</dbReference>
<organism evidence="1 2">
    <name type="scientific">Brachionus plicatilis</name>
    <name type="common">Marine rotifer</name>
    <name type="synonym">Brachionus muelleri</name>
    <dbReference type="NCBI Taxonomy" id="10195"/>
    <lineage>
        <taxon>Eukaryota</taxon>
        <taxon>Metazoa</taxon>
        <taxon>Spiralia</taxon>
        <taxon>Gnathifera</taxon>
        <taxon>Rotifera</taxon>
        <taxon>Eurotatoria</taxon>
        <taxon>Monogononta</taxon>
        <taxon>Pseudotrocha</taxon>
        <taxon>Ploima</taxon>
        <taxon>Brachionidae</taxon>
        <taxon>Brachionus</taxon>
    </lineage>
</organism>
<sequence>MLLVRDSLCAILRKSSVCWTVCGGKSLEKEPDESDEDMALDLEEADETEERAGEFRLALLLAVDTLVFTLKPSDLTETDLSDALGLSQPMLSNFSRSVITFEQALVAASVHLAEWNELDELEPDEHDSPLAFARVETAAAAAALAAAMALELSAFIWDKRFEW</sequence>
<protein>
    <submittedName>
        <fullName evidence="1">Uncharacterized protein</fullName>
    </submittedName>
</protein>
<proteinExistence type="predicted"/>
<keyword evidence="2" id="KW-1185">Reference proteome</keyword>
<name>A0A3M7PGB3_BRAPC</name>
<evidence type="ECO:0000313" key="2">
    <source>
        <dbReference type="Proteomes" id="UP000276133"/>
    </source>
</evidence>
<dbReference type="Proteomes" id="UP000276133">
    <property type="component" value="Unassembled WGS sequence"/>
</dbReference>
<reference evidence="1 2" key="1">
    <citation type="journal article" date="2018" name="Sci. Rep.">
        <title>Genomic signatures of local adaptation to the degree of environmental predictability in rotifers.</title>
        <authorList>
            <person name="Franch-Gras L."/>
            <person name="Hahn C."/>
            <person name="Garcia-Roger E.M."/>
            <person name="Carmona M.J."/>
            <person name="Serra M."/>
            <person name="Gomez A."/>
        </authorList>
    </citation>
    <scope>NUCLEOTIDE SEQUENCE [LARGE SCALE GENOMIC DNA]</scope>
    <source>
        <strain evidence="1">HYR1</strain>
    </source>
</reference>
<accession>A0A3M7PGB3</accession>